<organism evidence="3 4">
    <name type="scientific">Hoeflea olei</name>
    <dbReference type="NCBI Taxonomy" id="1480615"/>
    <lineage>
        <taxon>Bacteria</taxon>
        <taxon>Pseudomonadati</taxon>
        <taxon>Pseudomonadota</taxon>
        <taxon>Alphaproteobacteria</taxon>
        <taxon>Hyphomicrobiales</taxon>
        <taxon>Rhizobiaceae</taxon>
        <taxon>Hoeflea</taxon>
    </lineage>
</organism>
<feature type="transmembrane region" description="Helical" evidence="1">
    <location>
        <begin position="106"/>
        <end position="122"/>
    </location>
</feature>
<feature type="transmembrane region" description="Helical" evidence="1">
    <location>
        <begin position="163"/>
        <end position="184"/>
    </location>
</feature>
<feature type="transmembrane region" description="Helical" evidence="1">
    <location>
        <begin position="21"/>
        <end position="45"/>
    </location>
</feature>
<dbReference type="EMBL" id="LQZT01000049">
    <property type="protein sequence ID" value="OCW55714.1"/>
    <property type="molecule type" value="Genomic_DNA"/>
</dbReference>
<gene>
    <name evidence="3" type="ORF">AWJ14_14605</name>
</gene>
<keyword evidence="1" id="KW-1133">Transmembrane helix</keyword>
<dbReference type="PANTHER" id="PTHR33121:SF71">
    <property type="entry name" value="OXYGEN SENSOR PROTEIN DOSP"/>
    <property type="match status" value="1"/>
</dbReference>
<dbReference type="CDD" id="cd01948">
    <property type="entry name" value="EAL"/>
    <property type="match status" value="1"/>
</dbReference>
<dbReference type="GO" id="GO:0071111">
    <property type="term" value="F:cyclic-guanylate-specific phosphodiesterase activity"/>
    <property type="evidence" value="ECO:0007669"/>
    <property type="project" value="InterPro"/>
</dbReference>
<dbReference type="InterPro" id="IPR035919">
    <property type="entry name" value="EAL_sf"/>
</dbReference>
<sequence length="470" mass="51894">MAAEHKRISAATEPDRQSRRLIFSYKAACLLIIVTGLPWVPVFLWRHEWPIAAANILMVSMAAVSWMLIHAGRLNFALILSEVFMLAFTVVYVLTFDVPSGGVPRITHLYLLVLALLGYFNYLRRKSLLQLAVTGTCIVAFVFLASTSYAFPFAYPIADEVRVVGIWINSVLVTGMMCGGVYLIQREVKRPSALAIGLNRALRQQQLELHFQPQINRTGEIIGAEALLRWQHPKRGQIPPGAFIDAAEEAGMMPRLGGWVIAEACRTLARWSEDPVLSRLTLSVNVSASQFRDDGFEDFVLEALDMHGVDPRRIKLELTESVLVEGLAQTAARIEKLRAAGIGFSLDDFGTGYSSLSYLRQLPLDEIKVDRSFVREALESDRGAALVKSIVKLGLDLGFTIVAEGIETPDQHAYLEACGCHEFQGYLFGRPMQAQAFVAHAQNAALAAAAEADSAEMPRARPARRRVLVG</sequence>
<dbReference type="SMART" id="SM00052">
    <property type="entry name" value="EAL"/>
    <property type="match status" value="1"/>
</dbReference>
<dbReference type="Proteomes" id="UP000094795">
    <property type="component" value="Unassembled WGS sequence"/>
</dbReference>
<accession>A0A1C1YQF3</accession>
<dbReference type="SUPFAM" id="SSF141868">
    <property type="entry name" value="EAL domain-like"/>
    <property type="match status" value="1"/>
</dbReference>
<evidence type="ECO:0000313" key="3">
    <source>
        <dbReference type="EMBL" id="OCW55714.1"/>
    </source>
</evidence>
<comment type="caution">
    <text evidence="3">The sequence shown here is derived from an EMBL/GenBank/DDBJ whole genome shotgun (WGS) entry which is preliminary data.</text>
</comment>
<dbReference type="AlphaFoldDB" id="A0A1C1YQF3"/>
<name>A0A1C1YQF3_9HYPH</name>
<evidence type="ECO:0000256" key="1">
    <source>
        <dbReference type="SAM" id="Phobius"/>
    </source>
</evidence>
<keyword evidence="1" id="KW-0812">Transmembrane</keyword>
<protein>
    <recommendedName>
        <fullName evidence="2">EAL domain-containing protein</fullName>
    </recommendedName>
</protein>
<proteinExistence type="predicted"/>
<evidence type="ECO:0000313" key="4">
    <source>
        <dbReference type="Proteomes" id="UP000094795"/>
    </source>
</evidence>
<dbReference type="RefSeq" id="WP_066183725.1">
    <property type="nucleotide sequence ID" value="NZ_LQZT01000049.1"/>
</dbReference>
<keyword evidence="4" id="KW-1185">Reference proteome</keyword>
<dbReference type="InterPro" id="IPR050706">
    <property type="entry name" value="Cyclic-di-GMP_PDE-like"/>
</dbReference>
<dbReference type="Pfam" id="PF00563">
    <property type="entry name" value="EAL"/>
    <property type="match status" value="1"/>
</dbReference>
<feature type="transmembrane region" description="Helical" evidence="1">
    <location>
        <begin position="76"/>
        <end position="94"/>
    </location>
</feature>
<keyword evidence="1" id="KW-0472">Membrane</keyword>
<reference evidence="3 4" key="1">
    <citation type="submission" date="2015-12" db="EMBL/GenBank/DDBJ databases">
        <authorList>
            <person name="Shamseldin A."/>
            <person name="Moawad H."/>
            <person name="Abd El-Rahim W.M."/>
            <person name="Sadowsky M.J."/>
        </authorList>
    </citation>
    <scope>NUCLEOTIDE SEQUENCE [LARGE SCALE GENOMIC DNA]</scope>
    <source>
        <strain evidence="3 4">JC234</strain>
    </source>
</reference>
<dbReference type="PROSITE" id="PS50883">
    <property type="entry name" value="EAL"/>
    <property type="match status" value="1"/>
</dbReference>
<dbReference type="PANTHER" id="PTHR33121">
    <property type="entry name" value="CYCLIC DI-GMP PHOSPHODIESTERASE PDEF"/>
    <property type="match status" value="1"/>
</dbReference>
<feature type="transmembrane region" description="Helical" evidence="1">
    <location>
        <begin position="129"/>
        <end position="151"/>
    </location>
</feature>
<dbReference type="STRING" id="1480615.AWJ14_14605"/>
<dbReference type="Gene3D" id="3.20.20.450">
    <property type="entry name" value="EAL domain"/>
    <property type="match status" value="1"/>
</dbReference>
<feature type="transmembrane region" description="Helical" evidence="1">
    <location>
        <begin position="51"/>
        <end position="69"/>
    </location>
</feature>
<evidence type="ECO:0000259" key="2">
    <source>
        <dbReference type="PROSITE" id="PS50883"/>
    </source>
</evidence>
<dbReference type="InterPro" id="IPR001633">
    <property type="entry name" value="EAL_dom"/>
</dbReference>
<feature type="domain" description="EAL" evidence="2">
    <location>
        <begin position="191"/>
        <end position="445"/>
    </location>
</feature>